<feature type="region of interest" description="Disordered" evidence="1">
    <location>
        <begin position="2333"/>
        <end position="2369"/>
    </location>
</feature>
<evidence type="ECO:0000313" key="4">
    <source>
        <dbReference type="EMBL" id="CAD5214063.1"/>
    </source>
</evidence>
<feature type="compositionally biased region" description="Polar residues" evidence="1">
    <location>
        <begin position="2531"/>
        <end position="2543"/>
    </location>
</feature>
<organism evidence="4 5">
    <name type="scientific">Bursaphelenchus okinawaensis</name>
    <dbReference type="NCBI Taxonomy" id="465554"/>
    <lineage>
        <taxon>Eukaryota</taxon>
        <taxon>Metazoa</taxon>
        <taxon>Ecdysozoa</taxon>
        <taxon>Nematoda</taxon>
        <taxon>Chromadorea</taxon>
        <taxon>Rhabditida</taxon>
        <taxon>Tylenchina</taxon>
        <taxon>Tylenchomorpha</taxon>
        <taxon>Aphelenchoidea</taxon>
        <taxon>Aphelenchoididae</taxon>
        <taxon>Bursaphelenchus</taxon>
    </lineage>
</organism>
<feature type="compositionally biased region" description="Polar residues" evidence="1">
    <location>
        <begin position="1952"/>
        <end position="1961"/>
    </location>
</feature>
<feature type="compositionally biased region" description="Polar residues" evidence="1">
    <location>
        <begin position="2614"/>
        <end position="2629"/>
    </location>
</feature>
<protein>
    <recommendedName>
        <fullName evidence="6">Protein furry</fullName>
    </recommendedName>
</protein>
<dbReference type="Proteomes" id="UP000614601">
    <property type="component" value="Unassembled WGS sequence"/>
</dbReference>
<feature type="compositionally biased region" description="Low complexity" evidence="1">
    <location>
        <begin position="729"/>
        <end position="739"/>
    </location>
</feature>
<feature type="compositionally biased region" description="Acidic residues" evidence="1">
    <location>
        <begin position="2601"/>
        <end position="2613"/>
    </location>
</feature>
<dbReference type="EMBL" id="CAJFDH010000003">
    <property type="protein sequence ID" value="CAD5214063.1"/>
    <property type="molecule type" value="Genomic_DNA"/>
</dbReference>
<keyword evidence="5" id="KW-1185">Reference proteome</keyword>
<dbReference type="Pfam" id="PF14222">
    <property type="entry name" value="MOR2-PAG1_N"/>
    <property type="match status" value="1"/>
</dbReference>
<feature type="region of interest" description="Disordered" evidence="1">
    <location>
        <begin position="1571"/>
        <end position="1595"/>
    </location>
</feature>
<dbReference type="GO" id="GO:0031175">
    <property type="term" value="P:neuron projection development"/>
    <property type="evidence" value="ECO:0007669"/>
    <property type="project" value="TreeGrafter"/>
</dbReference>
<reference evidence="4" key="1">
    <citation type="submission" date="2020-09" db="EMBL/GenBank/DDBJ databases">
        <authorList>
            <person name="Kikuchi T."/>
        </authorList>
    </citation>
    <scope>NUCLEOTIDE SEQUENCE</scope>
    <source>
        <strain evidence="4">SH1</strain>
    </source>
</reference>
<feature type="compositionally biased region" description="Basic and acidic residues" evidence="1">
    <location>
        <begin position="1579"/>
        <end position="1595"/>
    </location>
</feature>
<feature type="compositionally biased region" description="Acidic residues" evidence="1">
    <location>
        <begin position="2499"/>
        <end position="2527"/>
    </location>
</feature>
<dbReference type="InterPro" id="IPR025614">
    <property type="entry name" value="Cell_morpho_N"/>
</dbReference>
<sequence length="3037" mass="341770">MVDKAINSVKKSLLAQQNSIGTGSDSAKTNDSLTVSTRTKVEPVYVYDLPWAPLRVLPNPTLDFNVLPAKYSAQSLLVELFNIFEKKLIIACNDNDNLINKTLRRVDDPYLDNLLRTLGSVCEVCLLPVLSALIRWHEAQQKVPINENGEAQEKAMKRTLGASYLYCIALIEILPQLIFYKPEECDQLVNHILNTAFKQASYRDPDKFGANIKNSLVVAEIFGEVIGVFSQTHFTLVHKLFSQNLEALRKETPFTNLTVQKIIALLMAMKFFRIKTNQIEEFELGVKFLNEIGSYYLEVDAKQKELKHSLAGLLVEILLPVAGDIKTEANVPSLIAFVDKMYGPTMELINKKQHRMTAYPLLTCLLCISQNKFFLSNWVHFLTPTLGNLKNKDPKTARVALESLYRLLWVYSIRINCEGNSATRSRLESVCFSLFPKGSRNVIPRESPVIIFVKIIHFIAYQKLDFAFKEIIFDLLGVNRLSSRSISIYPERMNIGLRALMVITDGLQQKDGPPGMPRATGPVPASGTIQRIKKTYITRPLTPDIARSIGLDQYYYPCRKAFDVILKTLDLQIGRPFLLTSTRGKDTVDFQTGEMKPKMDLFRTCIAAIPRLLPDPMTPQELIELLTRISIHIDDDLRTTAFQTLQHLVAESPDWREDIINAQLKFITTDIQDTFPTLIETTVRYLLQLLCTWKSAVLVEKKNQDSTQKTAEPTVSPFTNRGNVKRQPTSSQTTVTSSSIADSTHSPDEQQGAPSTVSNCSDLGSPYNRIHALNHSLVVANPTATAIHNVEGFALVLLCQLRTQSKKMAIQLLKECRHLLQIVNLEVHDNPMINVLDDSTSYVLNKYFDYVPLNERQSWGTDFISACDRLSTLETDTYLVNSDKGNEYFKWDAWASALSGYCEYHLIPSKCPTAVAFAWPALFGRFNHCSQFVDPSNYETRASLLRSSKSKATAASMCGETIGQESYLNLWQKYLVLCCALCPPAHSASNPRSFSPSVTLDQEMVRSMSSSTRIIRPSSTNSAPLFTKICSMLRWEMSDMMDFVVLGVGSLNPICFEYLLDEMNNRAILREAQEKKVRSRNKRRELLRLQLLRILEVAVFRGLLVYGTVVDAQSGQLSSVLIKLIESLRENVVSEVERDITVLTSLRLHFAKTLTLIVNTLPIDRRKNLLPDDLKRELVQTMFRWCGRTITTSEKTIVEKEVGTFVEQQSVSALCALLCCGPILNEKNDEEYSFRMLDALLISSNQTVCNLFDDTLATILHLNDQSNNLFEWAVNMCYSKNSTTASKAFKALILLFSRREFACDFVTLFVLCQVYALDSDASVQTSAILLLQILRRQGLDYAFATEQNESLLNDSGNPITMGASAKFLAGIDDKTPNPDDIFPINYATILQQLSEKYPKVTMSIFSEICSRLENAKSNRQAAMLSILLHWVSNIELVDPYCDFHEVDEGEEVEKERGTGWGSAEATQLLLNNLVYITVKHSSEHSGEIAALWKCIAVSYEANLGIILHFLFVMVSLAPDFFIPVAKRIAEHLLNATGNRVVTLLIDQLNNGGDTFKMHLVRSEIPPYFRWNSPTTDEDEKIRDRDDEKEGTEDTVKQVEVTDTIISKEPQFNEESFEKEEPQNTSIPFSMDDKKNHVKQLPMPAYGGHYSSLAAFLPPTTQPISYFSKSNLALILLSELIGSDFEKAVNWFEYTPMLLNIAVTSLDSLRSLVCRHSRFAILRLCLMNMKPSVNTWQVASLLLSNQIAARQNDLFDGFTKPFIDGKTALSSTAETVEPFSEQKQDDYKRQLFLDNALFSSSTELLLALSSCLTDKMDRPLWAYEEISTRNWHIDSADQLGCFCRHLAEYFIESIPKIAYEWTSISLKVALTTTNRHVAGRCFQIAGALCQSLAPFLSQILSRLAELVGESSEDAQSYLTHMLLCLHSSIPSIIQKSSNPTVMDVELKALSPIPSTHNRSVSHTPGLLQRPQTAGSPDKRPLSPNQSPVQHPNLQNTKKDTRHSLLIENDAIIDPLPTITRCKSAQMLASTSGGLKDEAIQALTQIVSISVCMLESQIDNEYLLALHLLKRIFECTQSNAKEVIDHFESTVKQLNWKDFNGVVSLSTKAIMHPLGYEDSIYILTKSMDYLEHTVIGGKQLLPLIVVSSLPYCLLHFDSTTETSVLLCREIAAYSQKTIPKDEEEGSEVEHSLQNLITMLNQYCEGTFARDRLQWAKCVINYTIEGFKPDLSQLIVYLTECLDKCQVALHFYLLNLIHLIITHGDWTNVSPLPLNAHVIRVVTKHLQTVNWREAGRVIKAILDQWNRISVNSINEMEVNTDQRKPDFDIYIDRPVPNEPSIVSPQSPRKLAPQPSTGNADSLKRQQNSTQTKVRERLISLMTASGLPVGLPRSSSVIFSQSSSDIHHDDNPRPSNMPTRASNSQYSSSELISHPDELEAMSGSSMANAGNESITTDSFPRVFKEFDFLEAEHDTISESNDSCFNYLSTMRPQHRMQGHVEPEEAENEADNDEDYLNPNDDEEYEEDDELEMSGSGISSNITVSSRGNIVRQFGPKGRRRIQRNAAAQRLTRPLSGASDSNDVSSDRTPVQSVKHSDASISSSDSSDDELEDDDEFPTETNPTFSYYSSTHEPTTSIASARQMSYQSPIETNSTTSFQIADDTTAMMETASSVHCRSEYSSSQQVSDTIMSRQCKFYLECNHHISGLNEKQWLTLSSEVIGDQSGDMTANSILVFSQLLRENSVRLASLLRDAAHMLSSTVAVSTDRPVRDVSAYFNHALNAILKLGDFPFIFTTPHFLRATNLLQSQQDMIYFLHQHFETFTEKREQCIRALNQMRAALKLQSLGSQRENINNQEAELCKCFERLFFQLLSILERFKGIVGLIRDSPNSDEFDLSPAVLRLHHDLLESVSDVPLGDARTSTTSLNIPLNEQLIDKLFLHLTNKNYKSALVTLRQLRSQYGSEFGCCDHMDVDVLLVQFCRSHRLRTWALIGSLDSLSQGSDLLKETSMQMSALVRSMERDSSVRSSRVGSVAEPPHFNTN</sequence>
<evidence type="ECO:0000313" key="5">
    <source>
        <dbReference type="Proteomes" id="UP000614601"/>
    </source>
</evidence>
<dbReference type="PANTHER" id="PTHR12295:SF30">
    <property type="entry name" value="PROTEIN FURRY"/>
    <property type="match status" value="1"/>
</dbReference>
<gene>
    <name evidence="4" type="ORF">BOKJ2_LOCUS5405</name>
</gene>
<feature type="compositionally biased region" description="Polar residues" evidence="1">
    <location>
        <begin position="2350"/>
        <end position="2368"/>
    </location>
</feature>
<feature type="region of interest" description="Disordered" evidence="1">
    <location>
        <begin position="2396"/>
        <end position="2426"/>
    </location>
</feature>
<proteinExistence type="predicted"/>
<dbReference type="PANTHER" id="PTHR12295">
    <property type="entry name" value="FURRY-RELATED"/>
    <property type="match status" value="1"/>
</dbReference>
<feature type="domain" description="Cell morphogenesis protein N-terminal" evidence="2">
    <location>
        <begin position="157"/>
        <end position="694"/>
    </location>
</feature>
<dbReference type="EMBL" id="CAJFCW020000003">
    <property type="protein sequence ID" value="CAG9102009.1"/>
    <property type="molecule type" value="Genomic_DNA"/>
</dbReference>
<feature type="compositionally biased region" description="Polar residues" evidence="1">
    <location>
        <begin position="2409"/>
        <end position="2426"/>
    </location>
</feature>
<dbReference type="GO" id="GO:0030427">
    <property type="term" value="C:site of polarized growth"/>
    <property type="evidence" value="ECO:0007669"/>
    <property type="project" value="TreeGrafter"/>
</dbReference>
<feature type="compositionally biased region" description="Polar residues" evidence="1">
    <location>
        <begin position="2573"/>
        <end position="2589"/>
    </location>
</feature>
<feature type="region of interest" description="Disordered" evidence="1">
    <location>
        <begin position="3015"/>
        <end position="3037"/>
    </location>
</feature>
<evidence type="ECO:0000256" key="1">
    <source>
        <dbReference type="SAM" id="MobiDB-lite"/>
    </source>
</evidence>
<dbReference type="Proteomes" id="UP000783686">
    <property type="component" value="Unassembled WGS sequence"/>
</dbReference>
<feature type="region of interest" description="Disordered" evidence="1">
    <location>
        <begin position="1952"/>
        <end position="1999"/>
    </location>
</feature>
<evidence type="ECO:0000259" key="2">
    <source>
        <dbReference type="Pfam" id="PF14222"/>
    </source>
</evidence>
<feature type="compositionally biased region" description="Polar residues" evidence="1">
    <location>
        <begin position="1981"/>
        <end position="1994"/>
    </location>
</feature>
<dbReference type="GO" id="GO:0005938">
    <property type="term" value="C:cell cortex"/>
    <property type="evidence" value="ECO:0007669"/>
    <property type="project" value="TreeGrafter"/>
</dbReference>
<dbReference type="OrthoDB" id="6287725at2759"/>
<feature type="compositionally biased region" description="Polar residues" evidence="1">
    <location>
        <begin position="705"/>
        <end position="728"/>
    </location>
</feature>
<accession>A0A811KE96</accession>
<feature type="domain" description="Cell morphogenesis protein C-terminal" evidence="3">
    <location>
        <begin position="2044"/>
        <end position="2300"/>
    </location>
</feature>
<name>A0A811KE96_9BILA</name>
<evidence type="ECO:0008006" key="6">
    <source>
        <dbReference type="Google" id="ProtNLM"/>
    </source>
</evidence>
<feature type="region of interest" description="Disordered" evidence="1">
    <location>
        <begin position="702"/>
        <end position="758"/>
    </location>
</feature>
<comment type="caution">
    <text evidence="4">The sequence shown here is derived from an EMBL/GenBank/DDBJ whole genome shotgun (WGS) entry which is preliminary data.</text>
</comment>
<dbReference type="Pfam" id="PF14225">
    <property type="entry name" value="MOR2-PAG1_C"/>
    <property type="match status" value="1"/>
</dbReference>
<dbReference type="InterPro" id="IPR016024">
    <property type="entry name" value="ARM-type_fold"/>
</dbReference>
<dbReference type="InterPro" id="IPR039867">
    <property type="entry name" value="Furry/Tao3/Mor2"/>
</dbReference>
<feature type="region of interest" description="Disordered" evidence="1">
    <location>
        <begin position="2490"/>
        <end position="2629"/>
    </location>
</feature>
<dbReference type="InterPro" id="IPR025481">
    <property type="entry name" value="Cell_Morphogen_C"/>
</dbReference>
<dbReference type="GO" id="GO:0000902">
    <property type="term" value="P:cell morphogenesis"/>
    <property type="evidence" value="ECO:0007669"/>
    <property type="project" value="InterPro"/>
</dbReference>
<evidence type="ECO:0000259" key="3">
    <source>
        <dbReference type="Pfam" id="PF14225"/>
    </source>
</evidence>
<dbReference type="SUPFAM" id="SSF48371">
    <property type="entry name" value="ARM repeat"/>
    <property type="match status" value="3"/>
</dbReference>